<name>A0A152A4A9_TIELA</name>
<dbReference type="EMBL" id="LODT01000011">
    <property type="protein sequence ID" value="KYR01066.1"/>
    <property type="molecule type" value="Genomic_DNA"/>
</dbReference>
<comment type="caution">
    <text evidence="1">The sequence shown here is derived from an EMBL/GenBank/DDBJ whole genome shotgun (WGS) entry which is preliminary data.</text>
</comment>
<evidence type="ECO:0000313" key="1">
    <source>
        <dbReference type="EMBL" id="KYR01066.1"/>
    </source>
</evidence>
<organism evidence="1 2">
    <name type="scientific">Tieghemostelium lacteum</name>
    <name type="common">Slime mold</name>
    <name type="synonym">Dictyostelium lacteum</name>
    <dbReference type="NCBI Taxonomy" id="361077"/>
    <lineage>
        <taxon>Eukaryota</taxon>
        <taxon>Amoebozoa</taxon>
        <taxon>Evosea</taxon>
        <taxon>Eumycetozoa</taxon>
        <taxon>Dictyostelia</taxon>
        <taxon>Dictyosteliales</taxon>
        <taxon>Raperosteliaceae</taxon>
        <taxon>Tieghemostelium</taxon>
    </lineage>
</organism>
<keyword evidence="2" id="KW-1185">Reference proteome</keyword>
<evidence type="ECO:0000313" key="2">
    <source>
        <dbReference type="Proteomes" id="UP000076078"/>
    </source>
</evidence>
<gene>
    <name evidence="1" type="ORF">DLAC_02160</name>
</gene>
<reference evidence="1 2" key="1">
    <citation type="submission" date="2015-12" db="EMBL/GenBank/DDBJ databases">
        <title>Dictyostelia acquired genes for synthesis and detection of signals that induce cell-type specialization by lateral gene transfer from prokaryotes.</title>
        <authorList>
            <person name="Gloeckner G."/>
            <person name="Schaap P."/>
        </authorList>
    </citation>
    <scope>NUCLEOTIDE SEQUENCE [LARGE SCALE GENOMIC DNA]</scope>
    <source>
        <strain evidence="1 2">TK</strain>
    </source>
</reference>
<proteinExistence type="predicted"/>
<accession>A0A152A4A9</accession>
<sequence length="1136" mass="134406">MCFPLCKKDLVYGDRSDIILNYDEKMCIYCQVTNNDDKKCSCTADEDIIKKLGFIEFNMLANSFYEWCSKLDIDIKPTQTSNKNYLLPLLSINNRLQSDYRYNKFTQWIHSKSPRQRLISYLFVMKSRLVQSELLEEVFYSMLQDGVNFRILKRVPTVLKVVSGDLIVKVLNQLARDKKQDQSTELQGIVLEWIFSFINISTNGEALSLSMETLQGLLQNYPSSIYLNRKSQSNFQIDISKPLLNELEYYLDAILYVFINNNQTIISHLTSKYRTKLSKILSEYLIYHLDSDTQESVDSCIGILLHKDQLNLTDSVLNDKIDRFIYQLVYNSNELDPVIQDNIKKQLVFQISNVDLYFEIGLYDWFEGENLSHYLFWKLQTVSEYRRSKFKESLKNFRKSGCYSLHLLIFKFFDNDTVQEYLYEFATSRISQFRLLSNYTLPLSLEILLHFTKTLDEMDMEYQPRIYNFIGIYLLELFEKISDPKLQKNIKDHVIEMIYQNAQQIKSILETVDFQENIYAPKKYVVDCLFKCRDISEALLKGCPDTYEIICQLISPHIIPSNYSEKYTSESRSNMILVLHKHVNLEQLLLTEGGGDFKLNYDLIVEVITDFYKYGDSGLELFIHTYRDRAILDRLFQFYDKQPDNIPIQIYKYCEFVIFLNLKFATQWSFLSATLVANILKILKVYYHDMTNLYRDNIHLRDSNEIRSLTLLLKRFGPLCLKSHLFREFYFSLTPLVLDHLEDSKFAYQFQLERSKVLMMEDNIIHPVYTLPTLPIIVWTKILHFLFYDTTIDAYEKIHLATISRLWFNMCSNIVTNYYFEDTLSNYITVLDFKGLNIHSPYCLFRNYPKLMNYRNFRYVPADDIDNLLYTHTESLEIYMDEKFVNGISLCRDTNIEGIEMTIQSEYIPTVNIISLFEHSPKLKKLVIYIFSERWTQLNHFNQLMESIMAIGLKYLQQISVYIAHELKPSTGFDLTNITTKYKKLPKFTLISIPNYVKFKGFGSVSVKILDELDITYMTEFYQEPFSQAKDSIGFSIKFHNQIIPLIEFIETNHSTNNMTICINHFDTTPITIELVQSIFDRLNETTNIQSFSIYIHMYTLTPYYSILPQEEWQKINLKKFKFTNNIFTKFYQTLK</sequence>
<dbReference type="InParanoid" id="A0A152A4A9"/>
<dbReference type="Proteomes" id="UP000076078">
    <property type="component" value="Unassembled WGS sequence"/>
</dbReference>
<protein>
    <submittedName>
        <fullName evidence="1">Uncharacterized protein</fullName>
    </submittedName>
</protein>
<dbReference type="AlphaFoldDB" id="A0A152A4A9"/>